<evidence type="ECO:0000256" key="2">
    <source>
        <dbReference type="SAM" id="SignalP"/>
    </source>
</evidence>
<feature type="signal peptide" evidence="2">
    <location>
        <begin position="1"/>
        <end position="31"/>
    </location>
</feature>
<evidence type="ECO:0008006" key="5">
    <source>
        <dbReference type="Google" id="ProtNLM"/>
    </source>
</evidence>
<evidence type="ECO:0000313" key="4">
    <source>
        <dbReference type="Proteomes" id="UP000027059"/>
    </source>
</evidence>
<reference evidence="3 4" key="2">
    <citation type="journal article" date="2015" name="Biomed. Res. Int.">
        <title>Effects of Arsenite Resistance on the Growth and Functional Gene Expression of Leptospirillum ferriphilum and Acidithiobacillus thiooxidans in Pure Culture and Coculture.</title>
        <authorList>
            <person name="Jiang H."/>
            <person name="Liang Y."/>
            <person name="Yin H."/>
            <person name="Xiao Y."/>
            <person name="Guo X."/>
            <person name="Xu Y."/>
            <person name="Hu Q."/>
            <person name="Liu H."/>
            <person name="Liu X."/>
        </authorList>
    </citation>
    <scope>NUCLEOTIDE SEQUENCE [LARGE SCALE GENOMIC DNA]</scope>
    <source>
        <strain evidence="3 4">YSK</strain>
    </source>
</reference>
<keyword evidence="4" id="KW-1185">Reference proteome</keyword>
<evidence type="ECO:0000256" key="1">
    <source>
        <dbReference type="SAM" id="MobiDB-lite"/>
    </source>
</evidence>
<dbReference type="EMBL" id="CP007243">
    <property type="protein sequence ID" value="AIA31208.1"/>
    <property type="molecule type" value="Genomic_DNA"/>
</dbReference>
<proteinExistence type="predicted"/>
<feature type="compositionally biased region" description="Low complexity" evidence="1">
    <location>
        <begin position="92"/>
        <end position="101"/>
    </location>
</feature>
<sequence>MRTGKCALLCGKSPVSILLLIFLLLKANLSAADPLSPNASQMTSGDSSSATSSPGNAREKSRPTSSKTKKVKRSGTSGETSGQSLKKSSGVTGKSTAASQTKTKKKRKKPSLFPLSRNGPDALAAYRHTWNPITGGPEFLPIADTLPEGELNGRMFFYSRFTEAQYTASGGIQGLPSGFYQTQLLLLGAVYYGLTTNDELVLLPSMISTFSSSNGQNLYGTGLNDFTFGIKHRWVIQDPNSWRPSVATPFLITLPTTTWLGTPVPKGGLPPLSVVPSTHFGSYALTTGLFIRKNVKPFRLYSDFFYTFNVPTNGVLPGKTAEQQIQYGDLAQYRFGVEDVFNDETGFGAILEFVGLSGLPFSIDGIGPSVTPTNFNLMGLQPTIEYNLTTRLMFSAGVLLPVFGNNEYMAVIPNFSLWYYWGAVNGKLMPR</sequence>
<reference evidence="4" key="1">
    <citation type="submission" date="2014-02" db="EMBL/GenBank/DDBJ databases">
        <title>Complete genome sequence and comparative genomic analysis of the nitrogen-fixing bacterium Leptospirillum ferriphilum YSK.</title>
        <authorList>
            <person name="Guo X."/>
            <person name="Yin H."/>
            <person name="Liang Y."/>
            <person name="Hu Q."/>
            <person name="Ma L."/>
            <person name="Xiao Y."/>
            <person name="Zhang X."/>
            <person name="Qiu G."/>
            <person name="Liu X."/>
        </authorList>
    </citation>
    <scope>NUCLEOTIDE SEQUENCE [LARGE SCALE GENOMIC DNA]</scope>
    <source>
        <strain evidence="4">YSK</strain>
    </source>
</reference>
<evidence type="ECO:0000313" key="3">
    <source>
        <dbReference type="EMBL" id="AIA31208.1"/>
    </source>
</evidence>
<organism evidence="3 4">
    <name type="scientific">Leptospirillum ferriphilum YSK</name>
    <dbReference type="NCBI Taxonomy" id="1441628"/>
    <lineage>
        <taxon>Bacteria</taxon>
        <taxon>Pseudomonadati</taxon>
        <taxon>Nitrospirota</taxon>
        <taxon>Nitrospiria</taxon>
        <taxon>Nitrospirales</taxon>
        <taxon>Nitrospiraceae</taxon>
        <taxon>Leptospirillum</taxon>
    </lineage>
</organism>
<protein>
    <recommendedName>
        <fullName evidence="5">Transporter</fullName>
    </recommendedName>
</protein>
<feature type="chain" id="PRO_5001584974" description="Transporter" evidence="2">
    <location>
        <begin position="32"/>
        <end position="431"/>
    </location>
</feature>
<gene>
    <name evidence="3" type="ORF">Y981_12110</name>
</gene>
<feature type="region of interest" description="Disordered" evidence="1">
    <location>
        <begin position="36"/>
        <end position="117"/>
    </location>
</feature>
<dbReference type="KEGG" id="lfp:Y981_12110"/>
<dbReference type="HOGENOM" id="CLU_052157_1_0_0"/>
<accession>A0A059XWF9</accession>
<dbReference type="Proteomes" id="UP000027059">
    <property type="component" value="Chromosome"/>
</dbReference>
<keyword evidence="2" id="KW-0732">Signal</keyword>
<name>A0A059XWF9_9BACT</name>
<feature type="compositionally biased region" description="Low complexity" evidence="1">
    <location>
        <begin position="39"/>
        <end position="53"/>
    </location>
</feature>
<dbReference type="AlphaFoldDB" id="A0A059XWF9"/>
<feature type="compositionally biased region" description="Polar residues" evidence="1">
    <location>
        <begin position="74"/>
        <end position="91"/>
    </location>
</feature>
<dbReference type="OrthoDB" id="9799112at2"/>